<evidence type="ECO:0000313" key="3">
    <source>
        <dbReference type="Proteomes" id="UP000231987"/>
    </source>
</evidence>
<organism evidence="2 3">
    <name type="scientific">Rhizobium meliloti</name>
    <name type="common">Ensifer meliloti</name>
    <name type="synonym">Sinorhizobium meliloti</name>
    <dbReference type="NCBI Taxonomy" id="382"/>
    <lineage>
        <taxon>Bacteria</taxon>
        <taxon>Pseudomonadati</taxon>
        <taxon>Pseudomonadota</taxon>
        <taxon>Alphaproteobacteria</taxon>
        <taxon>Hyphomicrobiales</taxon>
        <taxon>Rhizobiaceae</taxon>
        <taxon>Sinorhizobium/Ensifer group</taxon>
        <taxon>Sinorhizobium</taxon>
    </lineage>
</organism>
<name>A0A2J0Z745_RHIML</name>
<reference evidence="2 3" key="1">
    <citation type="submission" date="2017-06" db="EMBL/GenBank/DDBJ databases">
        <title>Ensifer strains isolated from leguminous trees and herbs display diverse denitrification phenotypes with some acting as strong N2O sinks.</title>
        <authorList>
            <person name="Woliy K."/>
            <person name="Mania D."/>
            <person name="Bakken L.R."/>
            <person name="Frostegard A."/>
        </authorList>
    </citation>
    <scope>NUCLEOTIDE SEQUENCE [LARGE SCALE GENOMIC DNA]</scope>
    <source>
        <strain evidence="2 3">AC50a</strain>
    </source>
</reference>
<evidence type="ECO:0000313" key="2">
    <source>
        <dbReference type="EMBL" id="PJR16324.1"/>
    </source>
</evidence>
<keyword evidence="2" id="KW-0503">Monooxygenase</keyword>
<dbReference type="Proteomes" id="UP000231987">
    <property type="component" value="Unassembled WGS sequence"/>
</dbReference>
<dbReference type="Pfam" id="PF03992">
    <property type="entry name" value="ABM"/>
    <property type="match status" value="1"/>
</dbReference>
<dbReference type="SUPFAM" id="SSF54909">
    <property type="entry name" value="Dimeric alpha+beta barrel"/>
    <property type="match status" value="1"/>
</dbReference>
<accession>A0A2J0Z745</accession>
<feature type="domain" description="ABM" evidence="1">
    <location>
        <begin position="2"/>
        <end position="94"/>
    </location>
</feature>
<dbReference type="GO" id="GO:0004497">
    <property type="term" value="F:monooxygenase activity"/>
    <property type="evidence" value="ECO:0007669"/>
    <property type="project" value="UniProtKB-KW"/>
</dbReference>
<dbReference type="Gene3D" id="3.30.70.100">
    <property type="match status" value="1"/>
</dbReference>
<dbReference type="PROSITE" id="PS51725">
    <property type="entry name" value="ABM"/>
    <property type="match status" value="1"/>
</dbReference>
<dbReference type="RefSeq" id="WP_018098768.1">
    <property type="nucleotide sequence ID" value="NZ_CP141213.1"/>
</dbReference>
<proteinExistence type="predicted"/>
<gene>
    <name evidence="2" type="ORF">CEJ86_05920</name>
</gene>
<dbReference type="AlphaFoldDB" id="A0A2J0Z745"/>
<keyword evidence="2" id="KW-0560">Oxidoreductase</keyword>
<evidence type="ECO:0000259" key="1">
    <source>
        <dbReference type="PROSITE" id="PS51725"/>
    </source>
</evidence>
<protein>
    <submittedName>
        <fullName evidence="2">Antibiotic biosynthesis monooxygenase</fullName>
    </submittedName>
</protein>
<sequence length="94" mass="10630">MIIIAGYTRTDAEKRDGSVEAFKSMVERARAYDGCVDFSISADAVDPERVNLFECWRDQATLDAWRKVARGGPRGKPREVAVSLYRTNKSEKPF</sequence>
<dbReference type="InterPro" id="IPR011008">
    <property type="entry name" value="Dimeric_a/b-barrel"/>
</dbReference>
<dbReference type="EMBL" id="NJGD01000002">
    <property type="protein sequence ID" value="PJR16324.1"/>
    <property type="molecule type" value="Genomic_DNA"/>
</dbReference>
<comment type="caution">
    <text evidence="2">The sequence shown here is derived from an EMBL/GenBank/DDBJ whole genome shotgun (WGS) entry which is preliminary data.</text>
</comment>
<dbReference type="InterPro" id="IPR007138">
    <property type="entry name" value="ABM_dom"/>
</dbReference>